<dbReference type="Gene3D" id="1.10.630.10">
    <property type="entry name" value="Cytochrome P450"/>
    <property type="match status" value="2"/>
</dbReference>
<protein>
    <submittedName>
        <fullName evidence="8">Cytochrome p450, putative</fullName>
    </submittedName>
</protein>
<dbReference type="GO" id="GO:0005506">
    <property type="term" value="F:iron ion binding"/>
    <property type="evidence" value="ECO:0007669"/>
    <property type="project" value="InterPro"/>
</dbReference>
<dbReference type="SUPFAM" id="SSF48264">
    <property type="entry name" value="Cytochrome P450"/>
    <property type="match status" value="2"/>
</dbReference>
<dbReference type="PANTHER" id="PTHR24291:SF50">
    <property type="entry name" value="BIFUNCTIONAL ALBAFLAVENONE MONOOXYGENASE_TERPENE SYNTHASE"/>
    <property type="match status" value="1"/>
</dbReference>
<keyword evidence="2" id="KW-0349">Heme</keyword>
<keyword evidence="5" id="KW-0408">Iron</keyword>
<dbReference type="PRINTS" id="PR00385">
    <property type="entry name" value="P450"/>
</dbReference>
<organism evidence="9">
    <name type="scientific">Perkinsus marinus (strain ATCC 50983 / TXsc)</name>
    <dbReference type="NCBI Taxonomy" id="423536"/>
    <lineage>
        <taxon>Eukaryota</taxon>
        <taxon>Sar</taxon>
        <taxon>Alveolata</taxon>
        <taxon>Perkinsozoa</taxon>
        <taxon>Perkinsea</taxon>
        <taxon>Perkinsida</taxon>
        <taxon>Perkinsidae</taxon>
        <taxon>Perkinsus</taxon>
    </lineage>
</organism>
<evidence type="ECO:0000256" key="5">
    <source>
        <dbReference type="ARBA" id="ARBA00023004"/>
    </source>
</evidence>
<name>C5LIW7_PERM5</name>
<evidence type="ECO:0000256" key="4">
    <source>
        <dbReference type="ARBA" id="ARBA00023002"/>
    </source>
</evidence>
<dbReference type="GO" id="GO:0020037">
    <property type="term" value="F:heme binding"/>
    <property type="evidence" value="ECO:0007669"/>
    <property type="project" value="InterPro"/>
</dbReference>
<evidence type="ECO:0000256" key="1">
    <source>
        <dbReference type="ARBA" id="ARBA00010617"/>
    </source>
</evidence>
<keyword evidence="6" id="KW-0503">Monooxygenase</keyword>
<dbReference type="GO" id="GO:0016705">
    <property type="term" value="F:oxidoreductase activity, acting on paired donors, with incorporation or reduction of molecular oxygen"/>
    <property type="evidence" value="ECO:0007669"/>
    <property type="project" value="InterPro"/>
</dbReference>
<dbReference type="GO" id="GO:0004497">
    <property type="term" value="F:monooxygenase activity"/>
    <property type="evidence" value="ECO:0007669"/>
    <property type="project" value="UniProtKB-KW"/>
</dbReference>
<dbReference type="Proteomes" id="UP000007800">
    <property type="component" value="Unassembled WGS sequence"/>
</dbReference>
<evidence type="ECO:0000256" key="7">
    <source>
        <dbReference type="SAM" id="Phobius"/>
    </source>
</evidence>
<keyword evidence="4" id="KW-0560">Oxidoreductase</keyword>
<dbReference type="InterPro" id="IPR017972">
    <property type="entry name" value="Cyt_P450_CS"/>
</dbReference>
<dbReference type="PANTHER" id="PTHR24291">
    <property type="entry name" value="CYTOCHROME P450 FAMILY 4"/>
    <property type="match status" value="1"/>
</dbReference>
<dbReference type="InterPro" id="IPR002401">
    <property type="entry name" value="Cyt_P450_E_grp-I"/>
</dbReference>
<feature type="transmembrane region" description="Helical" evidence="7">
    <location>
        <begin position="20"/>
        <end position="37"/>
    </location>
</feature>
<dbReference type="CDD" id="cd00302">
    <property type="entry name" value="cytochrome_P450"/>
    <property type="match status" value="2"/>
</dbReference>
<dbReference type="PROSITE" id="PS00086">
    <property type="entry name" value="CYTOCHROME_P450"/>
    <property type="match status" value="2"/>
</dbReference>
<dbReference type="OMA" id="FLLYKWG"/>
<evidence type="ECO:0000256" key="2">
    <source>
        <dbReference type="ARBA" id="ARBA00022617"/>
    </source>
</evidence>
<evidence type="ECO:0000313" key="8">
    <source>
        <dbReference type="EMBL" id="EER03302.1"/>
    </source>
</evidence>
<reference evidence="8 9" key="1">
    <citation type="submission" date="2008-07" db="EMBL/GenBank/DDBJ databases">
        <authorList>
            <person name="El-Sayed N."/>
            <person name="Caler E."/>
            <person name="Inman J."/>
            <person name="Amedeo P."/>
            <person name="Hass B."/>
            <person name="Wortman J."/>
        </authorList>
    </citation>
    <scope>NUCLEOTIDE SEQUENCE [LARGE SCALE GENOMIC DNA]</scope>
    <source>
        <strain evidence="9">ATCC 50983 / TXsc</strain>
    </source>
</reference>
<proteinExistence type="inferred from homology"/>
<keyword evidence="9" id="KW-1185">Reference proteome</keyword>
<dbReference type="RefSeq" id="XP_002771486.1">
    <property type="nucleotide sequence ID" value="XM_002771440.1"/>
</dbReference>
<dbReference type="OrthoDB" id="1470350at2759"/>
<gene>
    <name evidence="8" type="ORF">Pmar_PMAR000539</name>
</gene>
<keyword evidence="7" id="KW-1133">Transmembrane helix</keyword>
<dbReference type="InterPro" id="IPR001128">
    <property type="entry name" value="Cyt_P450"/>
</dbReference>
<dbReference type="GeneID" id="9047313"/>
<keyword evidence="3" id="KW-0479">Metal-binding</keyword>
<evidence type="ECO:0000256" key="6">
    <source>
        <dbReference type="ARBA" id="ARBA00023033"/>
    </source>
</evidence>
<evidence type="ECO:0000256" key="3">
    <source>
        <dbReference type="ARBA" id="ARBA00022723"/>
    </source>
</evidence>
<sequence>MDSALRGVQDLVVKCRSLFRSHGSLIIVAGVVSLIVLKARKLMKRTRVDLHALFGGPNHFMPFLGFIPKSLDHLFHALEIYADTYGDVYHIKVIGMDMLAISNPDLVRQVLNARPKTFVKPFNKQRIIPVEGMFTTEGEVWKRNRRLGAPAFNDNNSSAMIPDMSKVASRLIRQLKSLGQDGVIVWRPTKWLSLCTLDILCVTALGKDYNFLNPDGVPLGRQSGELQLAMDEFLVGVGYAAQRSAIAWTTRDRFPWNLNPMIKKMHSGAKQLSRICDEIIGKRRAERDAGERQERRDLLDKLLHLDEVDLRGNLITFLIAGSDTTAMTVAWCLYYLALYPGIQYKARAEVDGLGHDPNTTEDLDKLVYASCCVFETLRLQPAAVVHLSECIHDTELDGHPIPSGTSVMALLRKAMIAEAQGGKTFDPERWLLPDGSSIDQARVRDHLAFGGGPRQCPGQNMAIKEAVLLPVLGFIPKSVDHLYYASEIYADTYGGVYHMRFVGGDMIVVSDPELIRQVLNARPKTYIKPFNKHKIVPVDGMFTTEGEVWRRNRRLGAPAFNDINSSAMIPDMSKVASRLIRQLKSLSQDGVIVWRPTEWLPLCTLDILCVTTLGEDYNFVNPDGVSLGQQSGELQLAMEELLLGSGYAAQRSAIAWTTRDRFPWNLNPMIRQMHSGAKQLRRICDEIIAKRRTERDAGERGERRDLLDKLLHLDEADLRGNLMTFLIAGSDTTATTVAWCLCYLALYPGIQDKARAEVDGLGHDPDTIEDLDELVYIKCCILEALRLEPPAVLLLHECPHDTELNGHQIPSGTNVMTLLRKVMITESQGGKTFNPERWLLSDGSSIDQARERDHLAFGGGPRQCPGQNMAIKEAVVILALILRHFHSMTLACPTATVRGEARLSYKPQSLELKMCQRLS</sequence>
<dbReference type="InterPro" id="IPR036396">
    <property type="entry name" value="Cyt_P450_sf"/>
</dbReference>
<dbReference type="InParanoid" id="C5LIW7"/>
<keyword evidence="7" id="KW-0472">Membrane</keyword>
<dbReference type="AlphaFoldDB" id="C5LIW7"/>
<keyword evidence="7" id="KW-0812">Transmembrane</keyword>
<dbReference type="InterPro" id="IPR050196">
    <property type="entry name" value="Cytochrome_P450_Monoox"/>
</dbReference>
<evidence type="ECO:0000313" key="9">
    <source>
        <dbReference type="Proteomes" id="UP000007800"/>
    </source>
</evidence>
<dbReference type="PRINTS" id="PR00463">
    <property type="entry name" value="EP450I"/>
</dbReference>
<dbReference type="EMBL" id="GG682245">
    <property type="protein sequence ID" value="EER03302.1"/>
    <property type="molecule type" value="Genomic_DNA"/>
</dbReference>
<comment type="similarity">
    <text evidence="1">Belongs to the cytochrome P450 family.</text>
</comment>
<dbReference type="Pfam" id="PF00067">
    <property type="entry name" value="p450"/>
    <property type="match status" value="2"/>
</dbReference>
<accession>C5LIW7</accession>